<protein>
    <submittedName>
        <fullName evidence="1">Uncharacterized protein</fullName>
    </submittedName>
</protein>
<keyword evidence="2" id="KW-1185">Reference proteome</keyword>
<name>A0A9L0JEC7_EQUAS</name>
<dbReference type="Proteomes" id="UP000694387">
    <property type="component" value="Chromosome 24"/>
</dbReference>
<reference evidence="1" key="2">
    <citation type="submission" date="2025-08" db="UniProtKB">
        <authorList>
            <consortium name="Ensembl"/>
        </authorList>
    </citation>
    <scope>IDENTIFICATION</scope>
</reference>
<accession>A0A9L0JEC7</accession>
<reference evidence="1 2" key="1">
    <citation type="journal article" date="2020" name="Nat. Commun.">
        <title>Donkey genomes provide new insights into domestication and selection for coat color.</title>
        <authorList>
            <person name="Wang"/>
            <person name="C."/>
            <person name="Li"/>
            <person name="H."/>
            <person name="Guo"/>
            <person name="Y."/>
            <person name="Huang"/>
            <person name="J."/>
            <person name="Sun"/>
            <person name="Y."/>
            <person name="Min"/>
            <person name="J."/>
            <person name="Wang"/>
            <person name="J."/>
            <person name="Fang"/>
            <person name="X."/>
            <person name="Zhao"/>
            <person name="Z."/>
            <person name="Wang"/>
            <person name="S."/>
            <person name="Zhang"/>
            <person name="Y."/>
            <person name="Liu"/>
            <person name="Q."/>
            <person name="Jiang"/>
            <person name="Q."/>
            <person name="Wang"/>
            <person name="X."/>
            <person name="Guo"/>
            <person name="Y."/>
            <person name="Yang"/>
            <person name="C."/>
            <person name="Wang"/>
            <person name="Y."/>
            <person name="Tian"/>
            <person name="F."/>
            <person name="Zhuang"/>
            <person name="G."/>
            <person name="Fan"/>
            <person name="Y."/>
            <person name="Gao"/>
            <person name="Q."/>
            <person name="Li"/>
            <person name="Y."/>
            <person name="Ju"/>
            <person name="Z."/>
            <person name="Li"/>
            <person name="J."/>
            <person name="Li"/>
            <person name="R."/>
            <person name="Hou"/>
            <person name="M."/>
            <person name="Yang"/>
            <person name="G."/>
            <person name="Liu"/>
            <person name="G."/>
            <person name="Liu"/>
            <person name="W."/>
            <person name="Guo"/>
            <person name="J."/>
            <person name="Pan"/>
            <person name="S."/>
            <person name="Fan"/>
            <person name="G."/>
            <person name="Zhang"/>
            <person name="W."/>
            <person name="Zhang"/>
            <person name="R."/>
            <person name="Yu"/>
            <person name="J."/>
            <person name="Zhang"/>
            <person name="X."/>
            <person name="Yin"/>
            <person name="Q."/>
            <person name="Ji"/>
            <person name="C."/>
            <person name="Jin"/>
            <person name="Y."/>
            <person name="Yue"/>
            <person name="G."/>
            <person name="Liu"/>
            <person name="M."/>
            <person name="Xu"/>
            <person name="J."/>
            <person name="Liu"/>
            <person name="S."/>
            <person name="Jordana"/>
            <person name="J."/>
            <person name="Noce"/>
            <person name="A."/>
            <person name="Amills"/>
            <person name="M."/>
            <person name="Wu"/>
            <person name="D.D."/>
            <person name="Li"/>
            <person name="S."/>
            <person name="Zhou"/>
            <person name="X. and Zhong"/>
            <person name="J."/>
        </authorList>
    </citation>
    <scope>NUCLEOTIDE SEQUENCE [LARGE SCALE GENOMIC DNA]</scope>
</reference>
<evidence type="ECO:0000313" key="1">
    <source>
        <dbReference type="Ensembl" id="ENSEASP00005051671.1"/>
    </source>
</evidence>
<proteinExistence type="predicted"/>
<reference evidence="1" key="3">
    <citation type="submission" date="2025-09" db="UniProtKB">
        <authorList>
            <consortium name="Ensembl"/>
        </authorList>
    </citation>
    <scope>IDENTIFICATION</scope>
</reference>
<dbReference type="AlphaFoldDB" id="A0A9L0JEC7"/>
<sequence>MDSMLSLSMEEPVKKNSIKKLKIICFAAAGEDALILHIEDWRGLGGVMWDVKSEATAAGILKTPVWNQV</sequence>
<organism evidence="1 2">
    <name type="scientific">Equus asinus</name>
    <name type="common">Donkey</name>
    <name type="synonym">Equus africanus asinus</name>
    <dbReference type="NCBI Taxonomy" id="9793"/>
    <lineage>
        <taxon>Eukaryota</taxon>
        <taxon>Metazoa</taxon>
        <taxon>Chordata</taxon>
        <taxon>Craniata</taxon>
        <taxon>Vertebrata</taxon>
        <taxon>Euteleostomi</taxon>
        <taxon>Mammalia</taxon>
        <taxon>Eutheria</taxon>
        <taxon>Laurasiatheria</taxon>
        <taxon>Perissodactyla</taxon>
        <taxon>Equidae</taxon>
        <taxon>Equus</taxon>
    </lineage>
</organism>
<dbReference type="Ensembl" id="ENSEAST00005082897.1">
    <property type="protein sequence ID" value="ENSEASP00005051671.1"/>
    <property type="gene ID" value="ENSEASG00005026556.1"/>
</dbReference>
<evidence type="ECO:0000313" key="2">
    <source>
        <dbReference type="Proteomes" id="UP000694387"/>
    </source>
</evidence>